<dbReference type="GO" id="GO:0016746">
    <property type="term" value="F:acyltransferase activity"/>
    <property type="evidence" value="ECO:0007669"/>
    <property type="project" value="UniProtKB-KW"/>
</dbReference>
<gene>
    <name evidence="2" type="ORF">IPN02_17460</name>
</gene>
<dbReference type="PANTHER" id="PTHR34069:SF2">
    <property type="entry name" value="BETA-KETOACYL-[ACYL-CARRIER-PROTEIN] SYNTHASE III"/>
    <property type="match status" value="1"/>
</dbReference>
<evidence type="ECO:0000313" key="2">
    <source>
        <dbReference type="EMBL" id="MBK9298574.1"/>
    </source>
</evidence>
<dbReference type="SUPFAM" id="SSF50249">
    <property type="entry name" value="Nucleic acid-binding proteins"/>
    <property type="match status" value="1"/>
</dbReference>
<dbReference type="InterPro" id="IPR016039">
    <property type="entry name" value="Thiolase-like"/>
</dbReference>
<dbReference type="Gene3D" id="3.40.47.10">
    <property type="match status" value="1"/>
</dbReference>
<dbReference type="Pfam" id="PF01796">
    <property type="entry name" value="OB_ChsH2_C"/>
    <property type="match status" value="1"/>
</dbReference>
<reference evidence="2 3" key="1">
    <citation type="submission" date="2020-10" db="EMBL/GenBank/DDBJ databases">
        <title>Connecting structure to function with the recovery of over 1000 high-quality activated sludge metagenome-assembled genomes encoding full-length rRNA genes using long-read sequencing.</title>
        <authorList>
            <person name="Singleton C.M."/>
            <person name="Petriglieri F."/>
            <person name="Kristensen J.M."/>
            <person name="Kirkegaard R.H."/>
            <person name="Michaelsen T.Y."/>
            <person name="Andersen M.H."/>
            <person name="Karst S.M."/>
            <person name="Dueholm M.S."/>
            <person name="Nielsen P.H."/>
            <person name="Albertsen M."/>
        </authorList>
    </citation>
    <scope>NUCLEOTIDE SEQUENCE [LARGE SCALE GENOMIC DNA]</scope>
    <source>
        <strain evidence="2">Lyne_18-Q3-R50-59_MAXAC.006</strain>
    </source>
</reference>
<evidence type="ECO:0000313" key="3">
    <source>
        <dbReference type="Proteomes" id="UP000727993"/>
    </source>
</evidence>
<dbReference type="PANTHER" id="PTHR34069">
    <property type="entry name" value="3-OXOACYL-[ACYL-CARRIER-PROTEIN] SYNTHASE 3"/>
    <property type="match status" value="1"/>
</dbReference>
<feature type="domain" description="ChsH2 C-terminal OB-fold" evidence="1">
    <location>
        <begin position="394"/>
        <end position="449"/>
    </location>
</feature>
<dbReference type="Proteomes" id="UP000727993">
    <property type="component" value="Unassembled WGS sequence"/>
</dbReference>
<accession>A0A936TG90</accession>
<dbReference type="GO" id="GO:0044550">
    <property type="term" value="P:secondary metabolite biosynthetic process"/>
    <property type="evidence" value="ECO:0007669"/>
    <property type="project" value="TreeGrafter"/>
</dbReference>
<comment type="caution">
    <text evidence="2">The sequence shown here is derived from an EMBL/GenBank/DDBJ whole genome shotgun (WGS) entry which is preliminary data.</text>
</comment>
<name>A0A936TG90_9ACTN</name>
<dbReference type="InterPro" id="IPR012340">
    <property type="entry name" value="NA-bd_OB-fold"/>
</dbReference>
<evidence type="ECO:0000259" key="1">
    <source>
        <dbReference type="Pfam" id="PF01796"/>
    </source>
</evidence>
<sequence>MRGILSFGASVPHSRLQRSAIGSFLGSGGANGTRSVASFDEDTSTLAVAAGRQALVTAAGAPEALQPETLWFATAEPTYLEKSNAGVIHAALRLDESVPALDFGGAARSGLGALVAAARSTQRVLVAAADIRTGLPGSPDEVDGGDAGAALLLGDESDGPLLAEFLGSASASREFLDRWRLPDETNTRAWEERFGEGELTAAALGALNALLEDLGLPRGDVAELIVTGCSGRAVKAVGRKVGADADPLASTVGNTGGTHPLLRLIDALERHPAGATIVVLHLADGADAVAFRATGSTAEHSDRRTIAEQVATGDDGLAYSRFMAWRGVLTQQPPNRPPPNRPSASAAARHADWKYGFVGSRDRSSGALHLPPARVSFKGQALDDMEPAPMADVQATVVTFTVDKLVYSMSPPVVFAVVDFDGGGRLPVELTDCRPDEVEVGSKVEMTFRRLNMAEGIANYFWKGRLVRTGEQAGAQS</sequence>
<protein>
    <submittedName>
        <fullName evidence="2">OB-fold domain-containing protein</fullName>
    </submittedName>
</protein>
<proteinExistence type="predicted"/>
<organism evidence="2 3">
    <name type="scientific">Candidatus Neomicrothrix subdominans</name>
    <dbReference type="NCBI Taxonomy" id="2954438"/>
    <lineage>
        <taxon>Bacteria</taxon>
        <taxon>Bacillati</taxon>
        <taxon>Actinomycetota</taxon>
        <taxon>Acidimicrobiia</taxon>
        <taxon>Acidimicrobiales</taxon>
        <taxon>Microthrixaceae</taxon>
        <taxon>Candidatus Neomicrothrix</taxon>
    </lineage>
</organism>
<dbReference type="AlphaFoldDB" id="A0A936TG90"/>
<dbReference type="InterPro" id="IPR002878">
    <property type="entry name" value="ChsH2_C"/>
</dbReference>
<dbReference type="SUPFAM" id="SSF53901">
    <property type="entry name" value="Thiolase-like"/>
    <property type="match status" value="2"/>
</dbReference>
<dbReference type="EMBL" id="JADJZA010000009">
    <property type="protein sequence ID" value="MBK9298574.1"/>
    <property type="molecule type" value="Genomic_DNA"/>
</dbReference>